<evidence type="ECO:0000256" key="1">
    <source>
        <dbReference type="ARBA" id="ARBA00004370"/>
    </source>
</evidence>
<comment type="caution">
    <text evidence="8">The sequence shown here is derived from an EMBL/GenBank/DDBJ whole genome shotgun (WGS) entry which is preliminary data.</text>
</comment>
<dbReference type="InterPro" id="IPR011990">
    <property type="entry name" value="TPR-like_helical_dom_sf"/>
</dbReference>
<protein>
    <submittedName>
        <fullName evidence="8">Heme biosynthesis HemY N-terminal domain-containing protein</fullName>
    </submittedName>
</protein>
<feature type="region of interest" description="Disordered" evidence="5">
    <location>
        <begin position="501"/>
        <end position="526"/>
    </location>
</feature>
<gene>
    <name evidence="8" type="ORF">SMD27_05410</name>
</gene>
<sequence length="526" mass="56313">MTLWRAVGFLIKIAIIVAIAVWLANRPGDLSVLWLGHRADMPIGFAIAIAALLLLAIFALWRLWHFLRRAPRELSSARSNSRKAKGYRALTRGLTAAAAGDAVEARKQARLAHDLLQEPSLTLLLAAQAAQLEGDDAAAERYFAALAKNEESALLGLRGLITSALKRGDEQTAKQYAEQAMKVAPQASWAAETAHRLELKVGEYDAAEASLKIWNRSQGIDARAAQRRRAVILTEKARQALIPHADPAAAPDIPAAVAAAREAVKLASDFVPARFMLAQLLIRQGKAKEAAKLIEQAWNTSPHPLLAGIFARAEANETPLDRAHRVERLARVNPGNPESHRAAAAAALSAQLWGEARRHLDRLAEIERAERGPAREVGPHDISQSTARLYARLEEGERSNMAAARDWLERAAGLLPDPVWLCDKCGAPGEAGPQCGHWQAVCPHCDAIDSLTWKRPQLAEMGILAAPAGASPATGAGEILNESGPLRRLPGELTEGQVAAGETAGETGNGTPPMGGSSVDAARLVN</sequence>
<reference evidence="8 9" key="1">
    <citation type="journal article" date="2016" name="Antonie Van Leeuwenhoek">
        <title>Dongia soli sp. nov., isolated from soil from Dokdo, Korea.</title>
        <authorList>
            <person name="Kim D.U."/>
            <person name="Lee H."/>
            <person name="Kim H."/>
            <person name="Kim S.G."/>
            <person name="Ka J.O."/>
        </authorList>
    </citation>
    <scope>NUCLEOTIDE SEQUENCE [LARGE SCALE GENOMIC DNA]</scope>
    <source>
        <strain evidence="8 9">D78</strain>
    </source>
</reference>
<dbReference type="RefSeq" id="WP_320507295.1">
    <property type="nucleotide sequence ID" value="NZ_JAXCLW010000001.1"/>
</dbReference>
<name>A0ABU5E7V7_9PROT</name>
<evidence type="ECO:0000313" key="8">
    <source>
        <dbReference type="EMBL" id="MDY0882269.1"/>
    </source>
</evidence>
<feature type="transmembrane region" description="Helical" evidence="6">
    <location>
        <begin position="44"/>
        <end position="64"/>
    </location>
</feature>
<evidence type="ECO:0000313" key="9">
    <source>
        <dbReference type="Proteomes" id="UP001279642"/>
    </source>
</evidence>
<evidence type="ECO:0000259" key="7">
    <source>
        <dbReference type="Pfam" id="PF07219"/>
    </source>
</evidence>
<evidence type="ECO:0000256" key="3">
    <source>
        <dbReference type="ARBA" id="ARBA00022989"/>
    </source>
</evidence>
<evidence type="ECO:0000256" key="2">
    <source>
        <dbReference type="ARBA" id="ARBA00022692"/>
    </source>
</evidence>
<keyword evidence="4 6" id="KW-0472">Membrane</keyword>
<organism evidence="8 9">
    <name type="scientific">Dongia soli</name>
    <dbReference type="NCBI Taxonomy" id="600628"/>
    <lineage>
        <taxon>Bacteria</taxon>
        <taxon>Pseudomonadati</taxon>
        <taxon>Pseudomonadota</taxon>
        <taxon>Alphaproteobacteria</taxon>
        <taxon>Rhodospirillales</taxon>
        <taxon>Dongiaceae</taxon>
        <taxon>Dongia</taxon>
    </lineage>
</organism>
<feature type="domain" description="HemY N-terminal" evidence="7">
    <location>
        <begin position="28"/>
        <end position="134"/>
    </location>
</feature>
<keyword evidence="2 6" id="KW-0812">Transmembrane</keyword>
<dbReference type="SUPFAM" id="SSF48452">
    <property type="entry name" value="TPR-like"/>
    <property type="match status" value="2"/>
</dbReference>
<evidence type="ECO:0000256" key="4">
    <source>
        <dbReference type="ARBA" id="ARBA00023136"/>
    </source>
</evidence>
<dbReference type="InterPro" id="IPR010817">
    <property type="entry name" value="HemY_N"/>
</dbReference>
<keyword evidence="3 6" id="KW-1133">Transmembrane helix</keyword>
<comment type="subcellular location">
    <subcellularLocation>
        <location evidence="1">Membrane</location>
    </subcellularLocation>
</comment>
<dbReference type="Pfam" id="PF07219">
    <property type="entry name" value="HemY_N"/>
    <property type="match status" value="1"/>
</dbReference>
<accession>A0ABU5E7V7</accession>
<keyword evidence="9" id="KW-1185">Reference proteome</keyword>
<dbReference type="EMBL" id="JAXCLW010000001">
    <property type="protein sequence ID" value="MDY0882269.1"/>
    <property type="molecule type" value="Genomic_DNA"/>
</dbReference>
<dbReference type="Proteomes" id="UP001279642">
    <property type="component" value="Unassembled WGS sequence"/>
</dbReference>
<dbReference type="Gene3D" id="1.25.40.10">
    <property type="entry name" value="Tetratricopeptide repeat domain"/>
    <property type="match status" value="1"/>
</dbReference>
<feature type="transmembrane region" description="Helical" evidence="6">
    <location>
        <begin position="7"/>
        <end position="24"/>
    </location>
</feature>
<proteinExistence type="predicted"/>
<evidence type="ECO:0000256" key="6">
    <source>
        <dbReference type="SAM" id="Phobius"/>
    </source>
</evidence>
<feature type="compositionally biased region" description="Low complexity" evidence="5">
    <location>
        <begin position="501"/>
        <end position="511"/>
    </location>
</feature>
<evidence type="ECO:0000256" key="5">
    <source>
        <dbReference type="SAM" id="MobiDB-lite"/>
    </source>
</evidence>